<keyword evidence="5" id="KW-1185">Reference proteome</keyword>
<feature type="region of interest" description="Disordered" evidence="3">
    <location>
        <begin position="62"/>
        <end position="90"/>
    </location>
</feature>
<evidence type="ECO:0000256" key="2">
    <source>
        <dbReference type="ARBA" id="ARBA00022679"/>
    </source>
</evidence>
<sequence length="422" mass="44839">MRVAYICGDPGIPVFGTKGASVHVQEIIRCWRALGAEVHVYATRIGRHVPPDLADLAVTHVPVPEAPRGDGPAGSGEHRRERAARREQAQKEATRLIAEQVIAAGADAVYERYSLFSSALAEVTEALGVPGILEVNAPLIDEQRTHRDLIDERSAYAALDRQVAAATRTACVSAPVADWVLSTVRRSPATEEAALRRRVLVAPNGVNVDRIRPSLDSQVLEAQVTDPASSAGSAGRAPVVVFVGTLKPWHGVEHLIAARGLARERWRLRIVGDGPQRAALQDQARAAGVEAEFTGAVVPAEIPGHLLDCAVAAAPYPSTAQSSDQYFSPLKIYEYCAAALPVVASRVGQVPEIIDDGATGVLVEPSDPAALAQAIDELVADPRRRRAMGRTARAMAVSERSWDRVLATVLEGTGLEPAGGRG</sequence>
<dbReference type="EMBL" id="SZWF01000002">
    <property type="protein sequence ID" value="KAA9395246.1"/>
    <property type="molecule type" value="Genomic_DNA"/>
</dbReference>
<proteinExistence type="predicted"/>
<name>A0A5J5L2C4_9MICC</name>
<dbReference type="Proteomes" id="UP000325957">
    <property type="component" value="Unassembled WGS sequence"/>
</dbReference>
<evidence type="ECO:0000256" key="1">
    <source>
        <dbReference type="ARBA" id="ARBA00022676"/>
    </source>
</evidence>
<dbReference type="AlphaFoldDB" id="A0A5J5L2C4"/>
<accession>A0A5J5L2C4</accession>
<dbReference type="RefSeq" id="WP_158032672.1">
    <property type="nucleotide sequence ID" value="NZ_ML708611.1"/>
</dbReference>
<dbReference type="PANTHER" id="PTHR12526">
    <property type="entry name" value="GLYCOSYLTRANSFERASE"/>
    <property type="match status" value="1"/>
</dbReference>
<dbReference type="Pfam" id="PF13692">
    <property type="entry name" value="Glyco_trans_1_4"/>
    <property type="match status" value="1"/>
</dbReference>
<protein>
    <submittedName>
        <fullName evidence="4">Glycosyltransferase family 4 protein</fullName>
    </submittedName>
</protein>
<keyword evidence="2 4" id="KW-0808">Transferase</keyword>
<organism evidence="4 5">
    <name type="scientific">Kocuria coralli</name>
    <dbReference type="NCBI Taxonomy" id="1461025"/>
    <lineage>
        <taxon>Bacteria</taxon>
        <taxon>Bacillati</taxon>
        <taxon>Actinomycetota</taxon>
        <taxon>Actinomycetes</taxon>
        <taxon>Micrococcales</taxon>
        <taxon>Micrococcaceae</taxon>
        <taxon>Kocuria</taxon>
    </lineage>
</organism>
<dbReference type="GO" id="GO:0016757">
    <property type="term" value="F:glycosyltransferase activity"/>
    <property type="evidence" value="ECO:0007669"/>
    <property type="project" value="UniProtKB-KW"/>
</dbReference>
<gene>
    <name evidence="4" type="ORF">FCK90_02215</name>
</gene>
<comment type="caution">
    <text evidence="4">The sequence shown here is derived from an EMBL/GenBank/DDBJ whole genome shotgun (WGS) entry which is preliminary data.</text>
</comment>
<dbReference type="SUPFAM" id="SSF53756">
    <property type="entry name" value="UDP-Glycosyltransferase/glycogen phosphorylase"/>
    <property type="match status" value="1"/>
</dbReference>
<reference evidence="4 5" key="1">
    <citation type="submission" date="2019-05" db="EMBL/GenBank/DDBJ databases">
        <title>Kocuria coralli sp. nov., a novel actinobacterium isolated from coral reef seawater.</title>
        <authorList>
            <person name="Li J."/>
        </authorList>
    </citation>
    <scope>NUCLEOTIDE SEQUENCE [LARGE SCALE GENOMIC DNA]</scope>
    <source>
        <strain evidence="4 5">SCSIO 13007</strain>
    </source>
</reference>
<keyword evidence="1" id="KW-0328">Glycosyltransferase</keyword>
<dbReference type="OrthoDB" id="9790710at2"/>
<evidence type="ECO:0000256" key="3">
    <source>
        <dbReference type="SAM" id="MobiDB-lite"/>
    </source>
</evidence>
<dbReference type="Gene3D" id="3.40.50.2000">
    <property type="entry name" value="Glycogen Phosphorylase B"/>
    <property type="match status" value="2"/>
</dbReference>
<evidence type="ECO:0000313" key="4">
    <source>
        <dbReference type="EMBL" id="KAA9395246.1"/>
    </source>
</evidence>
<dbReference type="CDD" id="cd03801">
    <property type="entry name" value="GT4_PimA-like"/>
    <property type="match status" value="1"/>
</dbReference>
<feature type="compositionally biased region" description="Basic and acidic residues" evidence="3">
    <location>
        <begin position="76"/>
        <end position="90"/>
    </location>
</feature>
<evidence type="ECO:0000313" key="5">
    <source>
        <dbReference type="Proteomes" id="UP000325957"/>
    </source>
</evidence>
<dbReference type="PANTHER" id="PTHR12526:SF510">
    <property type="entry name" value="D-INOSITOL 3-PHOSPHATE GLYCOSYLTRANSFERASE"/>
    <property type="match status" value="1"/>
</dbReference>